<organism evidence="1 2">
    <name type="scientific">Dentiscutata erythropus</name>
    <dbReference type="NCBI Taxonomy" id="1348616"/>
    <lineage>
        <taxon>Eukaryota</taxon>
        <taxon>Fungi</taxon>
        <taxon>Fungi incertae sedis</taxon>
        <taxon>Mucoromycota</taxon>
        <taxon>Glomeromycotina</taxon>
        <taxon>Glomeromycetes</taxon>
        <taxon>Diversisporales</taxon>
        <taxon>Gigasporaceae</taxon>
        <taxon>Dentiscutata</taxon>
    </lineage>
</organism>
<evidence type="ECO:0000313" key="1">
    <source>
        <dbReference type="EMBL" id="CAG8705832.1"/>
    </source>
</evidence>
<gene>
    <name evidence="1" type="ORF">DERYTH_LOCUS13278</name>
</gene>
<comment type="caution">
    <text evidence="1">The sequence shown here is derived from an EMBL/GenBank/DDBJ whole genome shotgun (WGS) entry which is preliminary data.</text>
</comment>
<keyword evidence="2" id="KW-1185">Reference proteome</keyword>
<accession>A0A9N9HUD8</accession>
<name>A0A9N9HUD8_9GLOM</name>
<evidence type="ECO:0000313" key="2">
    <source>
        <dbReference type="Proteomes" id="UP000789405"/>
    </source>
</evidence>
<dbReference type="OrthoDB" id="2471064at2759"/>
<dbReference type="AlphaFoldDB" id="A0A9N9HUD8"/>
<sequence>MIGGKAFMQCAKMLKSLDLIFIKQLLDMQEKQIITWHYLKRVKERTCKGKVPIWFMSIVMIINFDTREIKQDLQTGSTNKLALISQRVKISEDKHKLDWILVNSKENEIDIRRVVNKSKEGFRTEK</sequence>
<dbReference type="Proteomes" id="UP000789405">
    <property type="component" value="Unassembled WGS sequence"/>
</dbReference>
<proteinExistence type="predicted"/>
<protein>
    <submittedName>
        <fullName evidence="1">14200_t:CDS:1</fullName>
    </submittedName>
</protein>
<dbReference type="EMBL" id="CAJVPY010009191">
    <property type="protein sequence ID" value="CAG8705832.1"/>
    <property type="molecule type" value="Genomic_DNA"/>
</dbReference>
<reference evidence="1" key="1">
    <citation type="submission" date="2021-06" db="EMBL/GenBank/DDBJ databases">
        <authorList>
            <person name="Kallberg Y."/>
            <person name="Tangrot J."/>
            <person name="Rosling A."/>
        </authorList>
    </citation>
    <scope>NUCLEOTIDE SEQUENCE</scope>
    <source>
        <strain evidence="1">MA453B</strain>
    </source>
</reference>